<dbReference type="CDD" id="cd05233">
    <property type="entry name" value="SDR_c"/>
    <property type="match status" value="1"/>
</dbReference>
<name>A0A4S3K0A4_9GAMM</name>
<comment type="similarity">
    <text evidence="1">Belongs to the short-chain dehydrogenases/reductases (SDR) family.</text>
</comment>
<dbReference type="PANTHER" id="PTHR43639">
    <property type="entry name" value="OXIDOREDUCTASE, SHORT-CHAIN DEHYDROGENASE/REDUCTASE FAMILY (AFU_ORTHOLOGUE AFUA_5G02870)"/>
    <property type="match status" value="1"/>
</dbReference>
<reference evidence="3 4" key="1">
    <citation type="submission" date="2019-03" db="EMBL/GenBank/DDBJ databases">
        <title>Genomic Encyclopedia of Type Strains, Phase IV (KMG-IV): sequencing the most valuable type-strain genomes for metagenomic binning, comparative biology and taxonomic classification.</title>
        <authorList>
            <person name="Goeker M."/>
        </authorList>
    </citation>
    <scope>NUCLEOTIDE SEQUENCE [LARGE SCALE GENOMIC DNA]</scope>
    <source>
        <strain evidence="3 4">DSM 26377</strain>
    </source>
</reference>
<dbReference type="AlphaFoldDB" id="A0A4S3K0A4"/>
<sequence>MKLAGKIALVTGAGQGVGRGIALALANEGAAIAVAGRTLSKLEDTVRAIEGRGGKAFAVLCDVKDAASLARCVSEVVGFFGGLHILVNNAQEVALGPLNGVSDEAFTAGWESGPLATFRLMKLAHPHLAKQGGSIVNFGSSAAKRWDLANYGAYAAVKEAIRQLTRAAACEWARDGIRTNCVLPLADSPAMAGWTQARPEEAAAFVSTIPQNRVGDCETDVGVFVATLCSDECRYINGQSIGVDGGQAYLG</sequence>
<dbReference type="FunFam" id="3.40.50.720:FF:000084">
    <property type="entry name" value="Short-chain dehydrogenase reductase"/>
    <property type="match status" value="1"/>
</dbReference>
<dbReference type="SUPFAM" id="SSF51735">
    <property type="entry name" value="NAD(P)-binding Rossmann-fold domains"/>
    <property type="match status" value="1"/>
</dbReference>
<dbReference type="Pfam" id="PF13561">
    <property type="entry name" value="adh_short_C2"/>
    <property type="match status" value="1"/>
</dbReference>
<keyword evidence="4" id="KW-1185">Reference proteome</keyword>
<dbReference type="EMBL" id="SOBT01000008">
    <property type="protein sequence ID" value="TDU32111.1"/>
    <property type="molecule type" value="Genomic_DNA"/>
</dbReference>
<accession>A0A4S3K0A4</accession>
<evidence type="ECO:0000256" key="2">
    <source>
        <dbReference type="ARBA" id="ARBA00023002"/>
    </source>
</evidence>
<dbReference type="PANTHER" id="PTHR43639:SF1">
    <property type="entry name" value="SHORT-CHAIN DEHYDROGENASE_REDUCTASE FAMILY PROTEIN"/>
    <property type="match status" value="1"/>
</dbReference>
<gene>
    <name evidence="3" type="ORF">DFR24_1499</name>
</gene>
<organism evidence="3 4">
    <name type="scientific">Panacagrimonas perspica</name>
    <dbReference type="NCBI Taxonomy" id="381431"/>
    <lineage>
        <taxon>Bacteria</taxon>
        <taxon>Pseudomonadati</taxon>
        <taxon>Pseudomonadota</taxon>
        <taxon>Gammaproteobacteria</taxon>
        <taxon>Nevskiales</taxon>
        <taxon>Nevskiaceae</taxon>
        <taxon>Panacagrimonas</taxon>
    </lineage>
</organism>
<comment type="caution">
    <text evidence="3">The sequence shown here is derived from an EMBL/GenBank/DDBJ whole genome shotgun (WGS) entry which is preliminary data.</text>
</comment>
<dbReference type="PRINTS" id="PR00080">
    <property type="entry name" value="SDRFAMILY"/>
</dbReference>
<proteinExistence type="inferred from homology"/>
<dbReference type="GO" id="GO:0016491">
    <property type="term" value="F:oxidoreductase activity"/>
    <property type="evidence" value="ECO:0007669"/>
    <property type="project" value="UniProtKB-KW"/>
</dbReference>
<dbReference type="Gene3D" id="3.40.50.720">
    <property type="entry name" value="NAD(P)-binding Rossmann-like Domain"/>
    <property type="match status" value="1"/>
</dbReference>
<dbReference type="OrthoDB" id="9806974at2"/>
<evidence type="ECO:0000313" key="3">
    <source>
        <dbReference type="EMBL" id="TDU32111.1"/>
    </source>
</evidence>
<keyword evidence="2" id="KW-0560">Oxidoreductase</keyword>
<protein>
    <submittedName>
        <fullName evidence="3">NAD(P)-dependent dehydrogenase (Short-subunit alcohol dehydrogenase family)</fullName>
    </submittedName>
</protein>
<dbReference type="InterPro" id="IPR002347">
    <property type="entry name" value="SDR_fam"/>
</dbReference>
<dbReference type="RefSeq" id="WP_133880637.1">
    <property type="nucleotide sequence ID" value="NZ_MWIN01000026.1"/>
</dbReference>
<dbReference type="InterPro" id="IPR036291">
    <property type="entry name" value="NAD(P)-bd_dom_sf"/>
</dbReference>
<evidence type="ECO:0000256" key="1">
    <source>
        <dbReference type="ARBA" id="ARBA00006484"/>
    </source>
</evidence>
<evidence type="ECO:0000313" key="4">
    <source>
        <dbReference type="Proteomes" id="UP000295341"/>
    </source>
</evidence>
<dbReference type="Proteomes" id="UP000295341">
    <property type="component" value="Unassembled WGS sequence"/>
</dbReference>
<dbReference type="PRINTS" id="PR00081">
    <property type="entry name" value="GDHRDH"/>
</dbReference>